<evidence type="ECO:0000256" key="4">
    <source>
        <dbReference type="PROSITE-ProRule" id="PRU00024"/>
    </source>
</evidence>
<evidence type="ECO:0000256" key="1">
    <source>
        <dbReference type="ARBA" id="ARBA00022723"/>
    </source>
</evidence>
<dbReference type="PANTHER" id="PTHR25465">
    <property type="entry name" value="B-BOX DOMAIN CONTAINING"/>
    <property type="match status" value="1"/>
</dbReference>
<evidence type="ECO:0000313" key="10">
    <source>
        <dbReference type="EMBL" id="KAG7521944.1"/>
    </source>
</evidence>
<dbReference type="PROSITE" id="PS50089">
    <property type="entry name" value="ZF_RING_2"/>
    <property type="match status" value="1"/>
</dbReference>
<feature type="region of interest" description="Disordered" evidence="6">
    <location>
        <begin position="105"/>
        <end position="239"/>
    </location>
</feature>
<dbReference type="Pfam" id="PF00643">
    <property type="entry name" value="zf-B_box"/>
    <property type="match status" value="1"/>
</dbReference>
<dbReference type="InterPro" id="IPR001841">
    <property type="entry name" value="Znf_RING"/>
</dbReference>
<proteinExistence type="predicted"/>
<evidence type="ECO:0000256" key="2">
    <source>
        <dbReference type="ARBA" id="ARBA00022771"/>
    </source>
</evidence>
<feature type="compositionally biased region" description="Basic and acidic residues" evidence="6">
    <location>
        <begin position="296"/>
        <end position="307"/>
    </location>
</feature>
<dbReference type="PROSITE" id="PS00518">
    <property type="entry name" value="ZF_RING_1"/>
    <property type="match status" value="1"/>
</dbReference>
<dbReference type="Pfam" id="PF00622">
    <property type="entry name" value="SPRY"/>
    <property type="match status" value="1"/>
</dbReference>
<dbReference type="AlphaFoldDB" id="A0AAV6SYB1"/>
<feature type="compositionally biased region" description="Polar residues" evidence="6">
    <location>
        <begin position="163"/>
        <end position="193"/>
    </location>
</feature>
<keyword evidence="2 4" id="KW-0863">Zinc-finger</keyword>
<protein>
    <submittedName>
        <fullName evidence="10">E3 ubiquitin ISG15 ligase TRIM25-like</fullName>
    </submittedName>
</protein>
<sequence>MGGLAGFKREAPPPPPDSEETGSGQTFVFITHKKMGAALDVPAQCPLCNELTRDPVTLKCHHRFCSRCIGDLWSIAPNGPYHCPEFRCKTVYQTLPFDRSFVQLQSGSKPWPEPNSSSSAATSNNHARNKFDSALRRPSLTSRLLGKRKAGAPASEPPDTKRSTVSSPCEQSNSTETPTTSFSHKFARSSNVETSKEEVHPESSQSEHNNAPSSGKRSGSEAVPGSNMPQVISNQQSQCNSEVITVNETDSSDEVDICEAPLLATPRKKKQVTGLHASPRKPASPANSDCSPGVSHTDKGKSPDHPAKPPLLFTKHSTASGSSSHKDIFSMTENKNTSPVPCHYCPKMGYQSAVKTCLVCGASMCKEHLRPHLDSPVFQSHTLVPPVEDISPWRCQEHHEMNRIYCRQCEVCVCTVCTVIGSHRGHVCISIREAESELRGNLKEEIKQLQNAEQQVMSRVTELTEKKETSRVALSEAREGVQQQYGAIREVLEQEEQSALQCVMKEESRVVGGLEEKLGQLQSSLLSIQQGLHTLEGLADSKGDKRIQDQAFIMEYSKVAQLANDTAGCVEQFEVPEEVDRARLKCLQRWTEKRLDTLAITEPGKDRDLYRLLYGTIPILDSDTAHSKLQLSENNRRAIYTETQQLYTEHEARFSCFPQVLASCAMDSGRWYWEVNVSVDDGRWKVGVCEGQIERKGQKDSSRLGFNVYSWCIACDKKKVEAQHNKVSVPVAVDRLNRVGVFLDFEEGILSFFNVTPGGSLALMYSYKHSFSDPLYPAFSVSKTQLAVCDLFHT</sequence>
<comment type="caution">
    <text evidence="10">The sequence shown here is derived from an EMBL/GenBank/DDBJ whole genome shotgun (WGS) entry which is preliminary data.</text>
</comment>
<dbReference type="PROSITE" id="PS50188">
    <property type="entry name" value="B302_SPRY"/>
    <property type="match status" value="1"/>
</dbReference>
<dbReference type="InterPro" id="IPR051051">
    <property type="entry name" value="E3_ubiq-ligase_TRIM/RNF"/>
</dbReference>
<feature type="region of interest" description="Disordered" evidence="6">
    <location>
        <begin position="267"/>
        <end position="330"/>
    </location>
</feature>
<dbReference type="InterPro" id="IPR000315">
    <property type="entry name" value="Znf_B-box"/>
</dbReference>
<feature type="domain" description="RING-type" evidence="7">
    <location>
        <begin position="45"/>
        <end position="87"/>
    </location>
</feature>
<dbReference type="InterPro" id="IPR001870">
    <property type="entry name" value="B30.2/SPRY"/>
</dbReference>
<organism evidence="10 11">
    <name type="scientific">Solea senegalensis</name>
    <name type="common">Senegalese sole</name>
    <dbReference type="NCBI Taxonomy" id="28829"/>
    <lineage>
        <taxon>Eukaryota</taxon>
        <taxon>Metazoa</taxon>
        <taxon>Chordata</taxon>
        <taxon>Craniata</taxon>
        <taxon>Vertebrata</taxon>
        <taxon>Euteleostomi</taxon>
        <taxon>Actinopterygii</taxon>
        <taxon>Neopterygii</taxon>
        <taxon>Teleostei</taxon>
        <taxon>Neoteleostei</taxon>
        <taxon>Acanthomorphata</taxon>
        <taxon>Carangaria</taxon>
        <taxon>Pleuronectiformes</taxon>
        <taxon>Pleuronectoidei</taxon>
        <taxon>Soleidae</taxon>
        <taxon>Solea</taxon>
    </lineage>
</organism>
<dbReference type="Pfam" id="PF13765">
    <property type="entry name" value="PRY"/>
    <property type="match status" value="1"/>
</dbReference>
<feature type="compositionally biased region" description="Polar residues" evidence="6">
    <location>
        <begin position="227"/>
        <end position="239"/>
    </location>
</feature>
<dbReference type="PROSITE" id="PS50119">
    <property type="entry name" value="ZF_BBOX"/>
    <property type="match status" value="1"/>
</dbReference>
<gene>
    <name evidence="10" type="ORF">JOB18_010233</name>
</gene>
<feature type="compositionally biased region" description="Low complexity" evidence="6">
    <location>
        <begin position="115"/>
        <end position="126"/>
    </location>
</feature>
<keyword evidence="1" id="KW-0479">Metal-binding</keyword>
<feature type="domain" description="B box-type" evidence="8">
    <location>
        <begin position="395"/>
        <end position="431"/>
    </location>
</feature>
<accession>A0AAV6SYB1</accession>
<feature type="coiled-coil region" evidence="5">
    <location>
        <begin position="432"/>
        <end position="466"/>
    </location>
</feature>
<keyword evidence="3" id="KW-0862">Zinc</keyword>
<dbReference type="SMART" id="SM00589">
    <property type="entry name" value="PRY"/>
    <property type="match status" value="1"/>
</dbReference>
<dbReference type="SMART" id="SM00184">
    <property type="entry name" value="RING"/>
    <property type="match status" value="1"/>
</dbReference>
<dbReference type="InterPro" id="IPR017907">
    <property type="entry name" value="Znf_RING_CS"/>
</dbReference>
<evidence type="ECO:0000259" key="8">
    <source>
        <dbReference type="PROSITE" id="PS50119"/>
    </source>
</evidence>
<dbReference type="SMART" id="SM00449">
    <property type="entry name" value="SPRY"/>
    <property type="match status" value="1"/>
</dbReference>
<keyword evidence="11" id="KW-1185">Reference proteome</keyword>
<feature type="domain" description="B30.2/SPRY" evidence="9">
    <location>
        <begin position="596"/>
        <end position="794"/>
    </location>
</feature>
<evidence type="ECO:0000259" key="7">
    <source>
        <dbReference type="PROSITE" id="PS50089"/>
    </source>
</evidence>
<feature type="compositionally biased region" description="Polar residues" evidence="6">
    <location>
        <begin position="202"/>
        <end position="217"/>
    </location>
</feature>
<dbReference type="GO" id="GO:0008270">
    <property type="term" value="F:zinc ion binding"/>
    <property type="evidence" value="ECO:0007669"/>
    <property type="project" value="UniProtKB-KW"/>
</dbReference>
<keyword evidence="5" id="KW-0175">Coiled coil</keyword>
<reference evidence="10 11" key="1">
    <citation type="journal article" date="2021" name="Sci. Rep.">
        <title>Chromosome anchoring in Senegalese sole (Solea senegalensis) reveals sex-associated markers and genome rearrangements in flatfish.</title>
        <authorList>
            <person name="Guerrero-Cozar I."/>
            <person name="Gomez-Garrido J."/>
            <person name="Berbel C."/>
            <person name="Martinez-Blanch J.F."/>
            <person name="Alioto T."/>
            <person name="Claros M.G."/>
            <person name="Gagnaire P.A."/>
            <person name="Manchado M."/>
        </authorList>
    </citation>
    <scope>NUCLEOTIDE SEQUENCE [LARGE SCALE GENOMIC DNA]</scope>
    <source>
        <strain evidence="10">Sse05_10M</strain>
    </source>
</reference>
<dbReference type="Proteomes" id="UP000693946">
    <property type="component" value="Linkage Group LG10"/>
</dbReference>
<feature type="region of interest" description="Disordered" evidence="6">
    <location>
        <begin position="1"/>
        <end position="23"/>
    </location>
</feature>
<name>A0AAV6SYB1_SOLSE</name>
<dbReference type="PANTHER" id="PTHR25465:SF35">
    <property type="entry name" value="E3 UBIQUITIN_ISG15 LIGASE TRIM25-RELATED"/>
    <property type="match status" value="1"/>
</dbReference>
<evidence type="ECO:0000256" key="6">
    <source>
        <dbReference type="SAM" id="MobiDB-lite"/>
    </source>
</evidence>
<evidence type="ECO:0000256" key="3">
    <source>
        <dbReference type="ARBA" id="ARBA00022833"/>
    </source>
</evidence>
<evidence type="ECO:0000313" key="11">
    <source>
        <dbReference type="Proteomes" id="UP000693946"/>
    </source>
</evidence>
<evidence type="ECO:0000256" key="5">
    <source>
        <dbReference type="SAM" id="Coils"/>
    </source>
</evidence>
<dbReference type="SMART" id="SM00336">
    <property type="entry name" value="BBOX"/>
    <property type="match status" value="2"/>
</dbReference>
<dbReference type="Pfam" id="PF00097">
    <property type="entry name" value="zf-C3HC4"/>
    <property type="match status" value="1"/>
</dbReference>
<evidence type="ECO:0000259" key="9">
    <source>
        <dbReference type="PROSITE" id="PS50188"/>
    </source>
</evidence>
<dbReference type="InterPro" id="IPR018957">
    <property type="entry name" value="Znf_C3HC4_RING-type"/>
</dbReference>
<dbReference type="InterPro" id="IPR006574">
    <property type="entry name" value="PRY"/>
</dbReference>
<dbReference type="GO" id="GO:0005737">
    <property type="term" value="C:cytoplasm"/>
    <property type="evidence" value="ECO:0007669"/>
    <property type="project" value="UniProtKB-ARBA"/>
</dbReference>
<dbReference type="InterPro" id="IPR003877">
    <property type="entry name" value="SPRY_dom"/>
</dbReference>
<dbReference type="EMBL" id="JAGKHQ010000002">
    <property type="protein sequence ID" value="KAG7521944.1"/>
    <property type="molecule type" value="Genomic_DNA"/>
</dbReference>